<comment type="caution">
    <text evidence="1">The sequence shown here is derived from an EMBL/GenBank/DDBJ whole genome shotgun (WGS) entry which is preliminary data.</text>
</comment>
<gene>
    <name evidence="1" type="ORF">RBR11_12600</name>
</gene>
<proteinExistence type="predicted"/>
<accession>A0ABU0XKW0</accession>
<organism evidence="1 2">
    <name type="scientific">Microbacterium capsulatum</name>
    <dbReference type="NCBI Taxonomy" id="3041921"/>
    <lineage>
        <taxon>Bacteria</taxon>
        <taxon>Bacillati</taxon>
        <taxon>Actinomycetota</taxon>
        <taxon>Actinomycetes</taxon>
        <taxon>Micrococcales</taxon>
        <taxon>Microbacteriaceae</taxon>
        <taxon>Microbacterium</taxon>
    </lineage>
</organism>
<keyword evidence="2" id="KW-1185">Reference proteome</keyword>
<evidence type="ECO:0000313" key="2">
    <source>
        <dbReference type="Proteomes" id="UP001230289"/>
    </source>
</evidence>
<dbReference type="Proteomes" id="UP001230289">
    <property type="component" value="Unassembled WGS sequence"/>
</dbReference>
<sequence length="73" mass="7905">MPTTDEMDNGSPLNRGARLLIEAFAERRYSYTIGALHTFATCSEGNPIEALEALINAIGEHADAHLNEDPAYG</sequence>
<dbReference type="EMBL" id="JAVFCB010000007">
    <property type="protein sequence ID" value="MDQ4214755.1"/>
    <property type="molecule type" value="Genomic_DNA"/>
</dbReference>
<dbReference type="RefSeq" id="WP_308489700.1">
    <property type="nucleotide sequence ID" value="NZ_JAVFCB010000007.1"/>
</dbReference>
<protein>
    <submittedName>
        <fullName evidence="1">Uncharacterized protein</fullName>
    </submittedName>
</protein>
<name>A0ABU0XKW0_9MICO</name>
<evidence type="ECO:0000313" key="1">
    <source>
        <dbReference type="EMBL" id="MDQ4214755.1"/>
    </source>
</evidence>
<reference evidence="1 2" key="1">
    <citation type="submission" date="2023-08" db="EMBL/GenBank/DDBJ databases">
        <title>Microbacterium sp. nov., isolated from a waste landfill.</title>
        <authorList>
            <person name="Wen W."/>
        </authorList>
    </citation>
    <scope>NUCLEOTIDE SEQUENCE [LARGE SCALE GENOMIC DNA]</scope>
    <source>
        <strain evidence="1 2">ASV81</strain>
    </source>
</reference>